<reference evidence="5" key="1">
    <citation type="journal article" date="2019" name="Int. J. Syst. Evol. Microbiol.">
        <title>The Global Catalogue of Microorganisms (GCM) 10K type strain sequencing project: providing services to taxonomists for standard genome sequencing and annotation.</title>
        <authorList>
            <consortium name="The Broad Institute Genomics Platform"/>
            <consortium name="The Broad Institute Genome Sequencing Center for Infectious Disease"/>
            <person name="Wu L."/>
            <person name="Ma J."/>
        </authorList>
    </citation>
    <scope>NUCLEOTIDE SEQUENCE [LARGE SCALE GENOMIC DNA]</scope>
    <source>
        <strain evidence="5">KCTC 52344</strain>
    </source>
</reference>
<evidence type="ECO:0000256" key="1">
    <source>
        <dbReference type="ARBA" id="ARBA00022729"/>
    </source>
</evidence>
<keyword evidence="1 2" id="KW-0732">Signal</keyword>
<dbReference type="EMBL" id="JBHULC010000004">
    <property type="protein sequence ID" value="MFD2520229.1"/>
    <property type="molecule type" value="Genomic_DNA"/>
</dbReference>
<evidence type="ECO:0000256" key="2">
    <source>
        <dbReference type="SAM" id="SignalP"/>
    </source>
</evidence>
<gene>
    <name evidence="4" type="ORF">ACFSR2_04990</name>
</gene>
<name>A0ABW5J2J2_9BACT</name>
<organism evidence="4 5">
    <name type="scientific">Emticicia soli</name>
    <dbReference type="NCBI Taxonomy" id="2027878"/>
    <lineage>
        <taxon>Bacteria</taxon>
        <taxon>Pseudomonadati</taxon>
        <taxon>Bacteroidota</taxon>
        <taxon>Cytophagia</taxon>
        <taxon>Cytophagales</taxon>
        <taxon>Leadbetterellaceae</taxon>
        <taxon>Emticicia</taxon>
    </lineage>
</organism>
<feature type="chain" id="PRO_5045615805" evidence="2">
    <location>
        <begin position="20"/>
        <end position="278"/>
    </location>
</feature>
<dbReference type="InterPro" id="IPR027385">
    <property type="entry name" value="Beta-barrel_OMP"/>
</dbReference>
<keyword evidence="5" id="KW-1185">Reference proteome</keyword>
<dbReference type="RefSeq" id="WP_340235641.1">
    <property type="nucleotide sequence ID" value="NZ_JBBEWC010000004.1"/>
</dbReference>
<feature type="domain" description="Outer membrane protein beta-barrel" evidence="3">
    <location>
        <begin position="7"/>
        <end position="217"/>
    </location>
</feature>
<dbReference type="InterPro" id="IPR011250">
    <property type="entry name" value="OMP/PagP_B-barrel"/>
</dbReference>
<dbReference type="SUPFAM" id="SSF56925">
    <property type="entry name" value="OMPA-like"/>
    <property type="match status" value="1"/>
</dbReference>
<evidence type="ECO:0000313" key="5">
    <source>
        <dbReference type="Proteomes" id="UP001597510"/>
    </source>
</evidence>
<comment type="caution">
    <text evidence="4">The sequence shown here is derived from an EMBL/GenBank/DDBJ whole genome shotgun (WGS) entry which is preliminary data.</text>
</comment>
<accession>A0ABW5J2J2</accession>
<evidence type="ECO:0000259" key="3">
    <source>
        <dbReference type="Pfam" id="PF13505"/>
    </source>
</evidence>
<dbReference type="Proteomes" id="UP001597510">
    <property type="component" value="Unassembled WGS sequence"/>
</dbReference>
<dbReference type="Gene3D" id="2.40.160.20">
    <property type="match status" value="1"/>
</dbReference>
<feature type="signal peptide" evidence="2">
    <location>
        <begin position="1"/>
        <end position="19"/>
    </location>
</feature>
<dbReference type="Pfam" id="PF13505">
    <property type="entry name" value="OMP_b-brl"/>
    <property type="match status" value="1"/>
</dbReference>
<proteinExistence type="predicted"/>
<sequence>MKHLSFILLLFSATATAVAQQEITRRVSSQEESRLYIKGYLDYGIAMPNSFKGIPDVNTNTLLKNSLKGWGQGLKVGLGAGYIINDFINFGLDIDYYLSPKISSEKSIANSESKAVFDAQIIALTPNITFKAIQNVDFYPYSRVGVTIGLPFGMTNTVDNTVLVGGKKNFIQSVYNYKSGPAFGYLAALGVRKSLTPGFKLFAEIQANNLTIQPKTASLTSYQENGTDQLSTLTVAQKEIQFTDNVSNSNNPNQATQQIKTPFLISRICIQFGLTFRF</sequence>
<evidence type="ECO:0000313" key="4">
    <source>
        <dbReference type="EMBL" id="MFD2520229.1"/>
    </source>
</evidence>
<protein>
    <submittedName>
        <fullName evidence="4">Outer membrane beta-barrel protein</fullName>
    </submittedName>
</protein>